<dbReference type="Proteomes" id="UP000017820">
    <property type="component" value="Unassembled WGS sequence"/>
</dbReference>
<dbReference type="PANTHER" id="PTHR43851">
    <property type="match status" value="1"/>
</dbReference>
<dbReference type="InterPro" id="IPR004147">
    <property type="entry name" value="ABC1_dom"/>
</dbReference>
<dbReference type="InterPro" id="IPR011009">
    <property type="entry name" value="Kinase-like_dom_sf"/>
</dbReference>
<dbReference type="Pfam" id="PF03109">
    <property type="entry name" value="ABC1"/>
    <property type="match status" value="1"/>
</dbReference>
<evidence type="ECO:0000256" key="2">
    <source>
        <dbReference type="ARBA" id="ARBA00022679"/>
    </source>
</evidence>
<proteinExistence type="inferred from homology"/>
<dbReference type="GO" id="GO:0005524">
    <property type="term" value="F:ATP binding"/>
    <property type="evidence" value="ECO:0007669"/>
    <property type="project" value="UniProtKB-KW"/>
</dbReference>
<dbReference type="InterPro" id="IPR000719">
    <property type="entry name" value="Prot_kinase_dom"/>
</dbReference>
<accession>V4HWV3</accession>
<dbReference type="AlphaFoldDB" id="V4HWV3"/>
<evidence type="ECO:0000256" key="4">
    <source>
        <dbReference type="ARBA" id="ARBA00022840"/>
    </source>
</evidence>
<organism evidence="6 7">
    <name type="scientific">Pseudoalteromonas luteoviolacea (strain 2ta16)</name>
    <dbReference type="NCBI Taxonomy" id="1353533"/>
    <lineage>
        <taxon>Bacteria</taxon>
        <taxon>Pseudomonadati</taxon>
        <taxon>Pseudomonadota</taxon>
        <taxon>Gammaproteobacteria</taxon>
        <taxon>Alteromonadales</taxon>
        <taxon>Pseudoalteromonadaceae</taxon>
        <taxon>Pseudoalteromonas</taxon>
    </lineage>
</organism>
<dbReference type="PROSITE" id="PS50011">
    <property type="entry name" value="PROTEIN_KINASE_DOM"/>
    <property type="match status" value="1"/>
</dbReference>
<dbReference type="PANTHER" id="PTHR43851:SF3">
    <property type="entry name" value="COENZYME Q8"/>
    <property type="match status" value="1"/>
</dbReference>
<comment type="caution">
    <text evidence="6">The sequence shown here is derived from an EMBL/GenBank/DDBJ whole genome shotgun (WGS) entry which is preliminary data.</text>
</comment>
<dbReference type="EMBL" id="AUSV01000051">
    <property type="protein sequence ID" value="ESP92424.1"/>
    <property type="molecule type" value="Genomic_DNA"/>
</dbReference>
<gene>
    <name evidence="6" type="ORF">PL2TA16_04232</name>
</gene>
<dbReference type="GO" id="GO:0004672">
    <property type="term" value="F:protein kinase activity"/>
    <property type="evidence" value="ECO:0007669"/>
    <property type="project" value="InterPro"/>
</dbReference>
<feature type="domain" description="Protein kinase" evidence="5">
    <location>
        <begin position="170"/>
        <end position="486"/>
    </location>
</feature>
<evidence type="ECO:0000313" key="6">
    <source>
        <dbReference type="EMBL" id="ESP92424.1"/>
    </source>
</evidence>
<dbReference type="SUPFAM" id="SSF56112">
    <property type="entry name" value="Protein kinase-like (PK-like)"/>
    <property type="match status" value="1"/>
</dbReference>
<dbReference type="InterPro" id="IPR034646">
    <property type="entry name" value="ADCK3_dom"/>
</dbReference>
<dbReference type="CDD" id="cd13970">
    <property type="entry name" value="ABC1_ADCK3"/>
    <property type="match status" value="1"/>
</dbReference>
<evidence type="ECO:0000259" key="5">
    <source>
        <dbReference type="PROSITE" id="PS50011"/>
    </source>
</evidence>
<evidence type="ECO:0000313" key="7">
    <source>
        <dbReference type="Proteomes" id="UP000017820"/>
    </source>
</evidence>
<dbReference type="InterPro" id="IPR051409">
    <property type="entry name" value="Atypical_kinase_ADCK"/>
</dbReference>
<protein>
    <submittedName>
        <fullName evidence="6">Putative unusual protein kinase</fullName>
    </submittedName>
</protein>
<keyword evidence="6" id="KW-0418">Kinase</keyword>
<name>V4HWV3_PSEL2</name>
<keyword evidence="2" id="KW-0808">Transferase</keyword>
<dbReference type="GO" id="GO:0006744">
    <property type="term" value="P:ubiquinone biosynthetic process"/>
    <property type="evidence" value="ECO:0007669"/>
    <property type="project" value="TreeGrafter"/>
</dbReference>
<evidence type="ECO:0000256" key="1">
    <source>
        <dbReference type="ARBA" id="ARBA00009670"/>
    </source>
</evidence>
<evidence type="ECO:0000256" key="3">
    <source>
        <dbReference type="ARBA" id="ARBA00022741"/>
    </source>
</evidence>
<dbReference type="PATRIC" id="fig|1353533.3.peg.3184"/>
<sequence>MILIYSRCSQRGSFYLEINVLIQNAGSTVPVLCARRHRIDWYRNMTDKSKKVPSSRISRLAHLGGLAGKVASNVVMSGARQVLSGQTVTKKELLLQPKNIHAVADKLAHLRGAAMKLGQLLSMDSGDLLPKELALLLEKLRADAQPMPHKQLIGLLKLNWGPHWLDKFSHFELRSFARASIGQVHEATTESGQKLALKIQYPGVANSIDSDVDNVAMLIKISGLMPKQVAIEPLMAEAKQQLLVETDYLTEGRRLQAFKTGLQSYSQFKVPEYFPQHSTEHILAMEFVAGRSLDSQVHALPAVRNKIASDLIQLFFIEMFELGVIQSDPNLANYLYDEAQEQIVLLDFGASRSIRHELALGYWLLLKAGLEHDREMMTKAVQSIGYFGEQIEHDYRDIVLDLFFMATEPLRAEQPYDFANSDIAQRIRDKGMALSAREGQWHTPPVDALFIHRKLAGLYLIAARLNAEVDVTELFNGFEKPDSLGL</sequence>
<keyword evidence="4" id="KW-0067">ATP-binding</keyword>
<reference evidence="7" key="1">
    <citation type="journal article" date="2014" name="Nat. Chem. Biol.">
        <title>Biosynthesis of polybrominated aromatic organic compounds by marine bacteria.</title>
        <authorList>
            <person name="Agarwal V."/>
            <person name="El Gamal A.A."/>
            <person name="Yamanaka K."/>
            <person name="Poth D."/>
            <person name="Kersten R.D."/>
            <person name="Schorn M."/>
            <person name="Allen E.E."/>
            <person name="Moore B.S."/>
        </authorList>
    </citation>
    <scope>NUCLEOTIDE SEQUENCE [LARGE SCALE GENOMIC DNA]</scope>
    <source>
        <strain evidence="7">2ta16</strain>
    </source>
</reference>
<keyword evidence="3" id="KW-0547">Nucleotide-binding</keyword>
<comment type="similarity">
    <text evidence="1">Belongs to the protein kinase superfamily. ADCK protein kinase family.</text>
</comment>